<feature type="region of interest" description="Disordered" evidence="1">
    <location>
        <begin position="553"/>
        <end position="573"/>
    </location>
</feature>
<keyword evidence="5" id="KW-1185">Reference proteome</keyword>
<protein>
    <recommendedName>
        <fullName evidence="2">BTB domain-containing protein</fullName>
    </recommendedName>
</protein>
<dbReference type="PROSITE" id="PS50097">
    <property type="entry name" value="BTB"/>
    <property type="match status" value="1"/>
</dbReference>
<feature type="region of interest" description="Disordered" evidence="1">
    <location>
        <begin position="1"/>
        <end position="301"/>
    </location>
</feature>
<dbReference type="InterPro" id="IPR000210">
    <property type="entry name" value="BTB/POZ_dom"/>
</dbReference>
<dbReference type="Proteomes" id="UP000094020">
    <property type="component" value="Chromosome 1"/>
</dbReference>
<dbReference type="STRING" id="1296096.A0A1B9IDY4"/>
<name>A0A1B9IDY4_9TREE</name>
<dbReference type="SUPFAM" id="SSF54695">
    <property type="entry name" value="POZ domain"/>
    <property type="match status" value="1"/>
</dbReference>
<dbReference type="InterPro" id="IPR011333">
    <property type="entry name" value="SKP1/BTB/POZ_sf"/>
</dbReference>
<gene>
    <name evidence="3" type="ORF">I206_01069</name>
    <name evidence="4" type="ORF">I206_100256</name>
</gene>
<reference evidence="4" key="4">
    <citation type="submission" date="2024-02" db="EMBL/GenBank/DDBJ databases">
        <title>Comparative genomics of Cryptococcus and Kwoniella reveals pathogenesis evolution and contrasting modes of karyotype evolution via chromosome fusion or intercentromeric recombination.</title>
        <authorList>
            <person name="Coelho M.A."/>
            <person name="David-Palma M."/>
            <person name="Shea T."/>
            <person name="Bowers K."/>
            <person name="McGinley-Smith S."/>
            <person name="Mohammad A.W."/>
            <person name="Gnirke A."/>
            <person name="Yurkov A.M."/>
            <person name="Nowrousian M."/>
            <person name="Sun S."/>
            <person name="Cuomo C.A."/>
            <person name="Heitman J."/>
        </authorList>
    </citation>
    <scope>NUCLEOTIDE SEQUENCE</scope>
    <source>
        <strain evidence="4">CBS 10737</strain>
    </source>
</reference>
<feature type="compositionally biased region" description="Polar residues" evidence="1">
    <location>
        <begin position="96"/>
        <end position="135"/>
    </location>
</feature>
<dbReference type="RefSeq" id="XP_019014981.1">
    <property type="nucleotide sequence ID" value="XM_019152843.1"/>
</dbReference>
<proteinExistence type="predicted"/>
<accession>A0A1B9IDY4</accession>
<feature type="compositionally biased region" description="Low complexity" evidence="1">
    <location>
        <begin position="283"/>
        <end position="301"/>
    </location>
</feature>
<feature type="compositionally biased region" description="Low complexity" evidence="1">
    <location>
        <begin position="559"/>
        <end position="570"/>
    </location>
</feature>
<reference evidence="4" key="2">
    <citation type="submission" date="2013-07" db="EMBL/GenBank/DDBJ databases">
        <authorList>
            <consortium name="The Broad Institute Genome Sequencing Platform"/>
            <person name="Cuomo C."/>
            <person name="Litvintseva A."/>
            <person name="Chen Y."/>
            <person name="Heitman J."/>
            <person name="Sun S."/>
            <person name="Springer D."/>
            <person name="Dromer F."/>
            <person name="Young S.K."/>
            <person name="Zeng Q."/>
            <person name="Gargeya S."/>
            <person name="Fitzgerald M."/>
            <person name="Abouelleil A."/>
            <person name="Alvarado L."/>
            <person name="Berlin A.M."/>
            <person name="Chapman S.B."/>
            <person name="Dewar J."/>
            <person name="Goldberg J."/>
            <person name="Griggs A."/>
            <person name="Gujja S."/>
            <person name="Hansen M."/>
            <person name="Howarth C."/>
            <person name="Imamovic A."/>
            <person name="Larimer J."/>
            <person name="McCowan C."/>
            <person name="Murphy C."/>
            <person name="Pearson M."/>
            <person name="Priest M."/>
            <person name="Roberts A."/>
            <person name="Saif S."/>
            <person name="Shea T."/>
            <person name="Sykes S."/>
            <person name="Wortman J."/>
            <person name="Nusbaum C."/>
            <person name="Birren B."/>
        </authorList>
    </citation>
    <scope>NUCLEOTIDE SEQUENCE</scope>
    <source>
        <strain evidence="4">CBS 10737</strain>
    </source>
</reference>
<feature type="region of interest" description="Disordered" evidence="1">
    <location>
        <begin position="1048"/>
        <end position="1077"/>
    </location>
</feature>
<dbReference type="Gene3D" id="3.30.710.10">
    <property type="entry name" value="Potassium Channel Kv1.1, Chain A"/>
    <property type="match status" value="1"/>
</dbReference>
<evidence type="ECO:0000313" key="5">
    <source>
        <dbReference type="Proteomes" id="UP000094020"/>
    </source>
</evidence>
<feature type="compositionally biased region" description="Low complexity" evidence="1">
    <location>
        <begin position="1"/>
        <end position="40"/>
    </location>
</feature>
<feature type="compositionally biased region" description="Low complexity" evidence="1">
    <location>
        <begin position="836"/>
        <end position="853"/>
    </location>
</feature>
<feature type="domain" description="BTB" evidence="2">
    <location>
        <begin position="321"/>
        <end position="412"/>
    </location>
</feature>
<evidence type="ECO:0000313" key="4">
    <source>
        <dbReference type="EMBL" id="WWC66355.1"/>
    </source>
</evidence>
<dbReference type="CDD" id="cd18186">
    <property type="entry name" value="BTB_POZ_ZBTB_KLHL-like"/>
    <property type="match status" value="1"/>
</dbReference>
<dbReference type="EMBL" id="KI894007">
    <property type="protein sequence ID" value="OCF53762.1"/>
    <property type="molecule type" value="Genomic_DNA"/>
</dbReference>
<dbReference type="PANTHER" id="PTHR47369:SF1">
    <property type="entry name" value="BTB_POZ DOMAIN-CONTAINING PROTEIN"/>
    <property type="match status" value="1"/>
</dbReference>
<evidence type="ECO:0000259" key="2">
    <source>
        <dbReference type="PROSITE" id="PS50097"/>
    </source>
</evidence>
<dbReference type="KEGG" id="kpin:30169438"/>
<sequence length="1249" mass="136746">MDTPPSSLSRLPRPTLVRSSPSSSSNTKYVSPSSSSTTRTSRSRSKSHLSQQPKILPFPELSLRAQEAQRTSREGSRATSPMSTPPIDRLEVTFDQLVSMSRGGSSEGNNHSRSSGNSLSVTTVPSSSGIVGSTSPPVPSPLAISAARLSRARASTAPSRPRTPGVHSTIRNDESTADSPTPMGRPIHPSSSGLSTISHRRTEGFRPSSTGIARVTTNNHPSSIGEGSSRPTTVMPSNTPTPLPISNAQSRSAPTSSLLSPSVPHTPAKIHSSSHPTHMGHLSQTSRQSYSSASTTAVTPTPSNAHIKDHLYQSFLKGICADVRLIIRKWGVCYHVHRMILAQMNFFHTLFLGGFSEAHISSVRTSGKGKERAGISRIVTEEEWNGEDVELTFDDPNITRAAFEICLSRLYSPYPHLQFPTELLPTSTHPLTPPFPNITSSPNYETMRSDLPPRTQLATPRLLLSLLATTIYLGHTVIMREVLSIILRTVGPLTITRYLSFALGDGIGEEEYSGQTEEGVNSLLGVSKDILDVDGGSRRTSDEDLVEDALHSINHTPQSSSDSGKIGNSSQESLRHGGIPIPAIQIPSRSNSIRSNHRISDDPFSFNSSMESDTSVLPLTHYYGVVGNKIGEACCCWLARWGIDLLNAELKHPTSIYKVWSHGGLPANLVRAVLSSDYFYVPNEMERYRFARKVLDLRRAGWDEETQDQGDISLATGSGLGLGMEGTHTEDDQWEEWEEEENELLRTFAEGIYYCHMTFDDLSTIASDIDPSTHLPYAPLSILQAAHWTAADLRSRVTAHEKAGTTTAADEENELGLTQTTSSICTTSRRRRPATRSRVPSPAIMSASPWAPSSPSLTLDSLPSLNAAQQTVWHPVPTDETLKIGASGMSLLTTSTQTQNTALGDMPDFGPDPFDDLNHRSTDLPKETSRKVPHGEKTAFGLISAKATGKEIEDKWINEGGINSIQGLGLNDSSTPRSDMVMNEERWTKIQPYRFSVEFFDIDKLTEKERFYSNTHFYAGSYFNCYVQMIKRKEKGLQLGIYLHRQSPNEPFPIPSKPRTSITQKQASLDNNNNDNETIEYQNRNLSTSPLMVNNSPTTPNPMTTTTTNLPFITETKSQIENNKSLYLDNRLTTKAYFSISCSSSLGTSLIKFSSGPDSFALSQSWGWKSSALKSEEYLSIPISNSNSISINNKEQISNNNDEQEDVLGWIGDLPSSSSSTTTTTTKTNSNLSKFDQCSLRATVIIGVV</sequence>
<dbReference type="AlphaFoldDB" id="A0A1B9IDY4"/>
<feature type="region of interest" description="Disordered" evidence="1">
    <location>
        <begin position="802"/>
        <end position="853"/>
    </location>
</feature>
<dbReference type="GeneID" id="30169438"/>
<dbReference type="EMBL" id="CP144519">
    <property type="protein sequence ID" value="WWC66355.1"/>
    <property type="molecule type" value="Genomic_DNA"/>
</dbReference>
<evidence type="ECO:0000256" key="1">
    <source>
        <dbReference type="SAM" id="MobiDB-lite"/>
    </source>
</evidence>
<dbReference type="OrthoDB" id="6359943at2759"/>
<reference evidence="3" key="1">
    <citation type="submission" date="2013-07" db="EMBL/GenBank/DDBJ databases">
        <title>The Genome Sequence of Cryptococcus pinus CBS10737.</title>
        <authorList>
            <consortium name="The Broad Institute Genome Sequencing Platform"/>
            <person name="Cuomo C."/>
            <person name="Litvintseva A."/>
            <person name="Chen Y."/>
            <person name="Heitman J."/>
            <person name="Sun S."/>
            <person name="Springer D."/>
            <person name="Dromer F."/>
            <person name="Young S.K."/>
            <person name="Zeng Q."/>
            <person name="Gargeya S."/>
            <person name="Fitzgerald M."/>
            <person name="Abouelleil A."/>
            <person name="Alvarado L."/>
            <person name="Berlin A.M."/>
            <person name="Chapman S.B."/>
            <person name="Dewar J."/>
            <person name="Goldberg J."/>
            <person name="Griggs A."/>
            <person name="Gujja S."/>
            <person name="Hansen M."/>
            <person name="Howarth C."/>
            <person name="Imamovic A."/>
            <person name="Larimer J."/>
            <person name="McCowan C."/>
            <person name="Murphy C."/>
            <person name="Pearson M."/>
            <person name="Priest M."/>
            <person name="Roberts A."/>
            <person name="Saif S."/>
            <person name="Shea T."/>
            <person name="Sykes S."/>
            <person name="Wortman J."/>
            <person name="Nusbaum C."/>
            <person name="Birren B."/>
        </authorList>
    </citation>
    <scope>NUCLEOTIDE SEQUENCE [LARGE SCALE GENOMIC DNA]</scope>
    <source>
        <strain evidence="3">CBS 10737</strain>
    </source>
</reference>
<evidence type="ECO:0000313" key="3">
    <source>
        <dbReference type="EMBL" id="OCF53762.1"/>
    </source>
</evidence>
<feature type="compositionally biased region" description="Polar residues" evidence="1">
    <location>
        <begin position="1058"/>
        <end position="1077"/>
    </location>
</feature>
<feature type="compositionally biased region" description="Low complexity" evidence="1">
    <location>
        <begin position="141"/>
        <end position="164"/>
    </location>
</feature>
<dbReference type="PANTHER" id="PTHR47369">
    <property type="entry name" value="BTB/POZ DOMAIN-CONTAINING PROTEIN"/>
    <property type="match status" value="1"/>
</dbReference>
<organism evidence="3">
    <name type="scientific">Kwoniella pini CBS 10737</name>
    <dbReference type="NCBI Taxonomy" id="1296096"/>
    <lineage>
        <taxon>Eukaryota</taxon>
        <taxon>Fungi</taxon>
        <taxon>Dikarya</taxon>
        <taxon>Basidiomycota</taxon>
        <taxon>Agaricomycotina</taxon>
        <taxon>Tremellomycetes</taxon>
        <taxon>Tremellales</taxon>
        <taxon>Cryptococcaceae</taxon>
        <taxon>Kwoniella</taxon>
    </lineage>
</organism>
<feature type="compositionally biased region" description="Polar residues" evidence="1">
    <location>
        <begin position="207"/>
        <end position="260"/>
    </location>
</feature>
<reference evidence="3" key="3">
    <citation type="submission" date="2016-07" db="EMBL/GenBank/DDBJ databases">
        <title>Evolution of pathogenesis and genome organization in the Tremellales.</title>
        <authorList>
            <person name="Cuomo C."/>
            <person name="Litvintseva A."/>
            <person name="Heitman J."/>
            <person name="Chen Y."/>
            <person name="Sun S."/>
            <person name="Springer D."/>
            <person name="Dromer F."/>
            <person name="Young S."/>
            <person name="Zeng Q."/>
            <person name="Chapman S."/>
            <person name="Gujja S."/>
            <person name="Saif S."/>
            <person name="Birren B."/>
        </authorList>
    </citation>
    <scope>NUCLEOTIDE SEQUENCE</scope>
    <source>
        <strain evidence="3">CBS 10737</strain>
    </source>
</reference>